<evidence type="ECO:0008006" key="5">
    <source>
        <dbReference type="Google" id="ProtNLM"/>
    </source>
</evidence>
<dbReference type="EMBL" id="MSPT01000032">
    <property type="protein sequence ID" value="ONK25395.1"/>
    <property type="molecule type" value="Genomic_DNA"/>
</dbReference>
<dbReference type="Proteomes" id="UP000188600">
    <property type="component" value="Unassembled WGS sequence"/>
</dbReference>
<comment type="caution">
    <text evidence="1">The sequence shown here is derived from an EMBL/GenBank/DDBJ whole genome shotgun (WGS) entry which is preliminary data.</text>
</comment>
<name>A0AB36JNL1_9STRE</name>
<evidence type="ECO:0000313" key="1">
    <source>
        <dbReference type="EMBL" id="ONK25395.1"/>
    </source>
</evidence>
<evidence type="ECO:0000313" key="2">
    <source>
        <dbReference type="EMBL" id="ONK25544.1"/>
    </source>
</evidence>
<keyword evidence="4" id="KW-1185">Reference proteome</keyword>
<evidence type="ECO:0000313" key="3">
    <source>
        <dbReference type="Proteomes" id="UP000188600"/>
    </source>
</evidence>
<reference evidence="3 4" key="1">
    <citation type="submission" date="2016-12" db="EMBL/GenBank/DDBJ databases">
        <authorList>
            <person name="Gulvik C.A."/>
        </authorList>
    </citation>
    <scope>NUCLEOTIDE SEQUENCE [LARGE SCALE GENOMIC DNA]</scope>
    <source>
        <strain evidence="2 4">12-5202</strain>
        <strain evidence="1 3">12-5291</strain>
    </source>
</reference>
<dbReference type="Proteomes" id="UP000188946">
    <property type="component" value="Unassembled WGS sequence"/>
</dbReference>
<organism evidence="1 3">
    <name type="scientific">Streptococcus azizii</name>
    <dbReference type="NCBI Taxonomy" id="1579424"/>
    <lineage>
        <taxon>Bacteria</taxon>
        <taxon>Bacillati</taxon>
        <taxon>Bacillota</taxon>
        <taxon>Bacilli</taxon>
        <taxon>Lactobacillales</taxon>
        <taxon>Streptococcaceae</taxon>
        <taxon>Streptococcus</taxon>
    </lineage>
</organism>
<protein>
    <recommendedName>
        <fullName evidence="5">Bacteriocin immunity protein</fullName>
    </recommendedName>
</protein>
<gene>
    <name evidence="2" type="ORF">BVE84_10145</name>
    <name evidence="1" type="ORF">BVE86_10420</name>
</gene>
<accession>A0AB36JNL1</accession>
<proteinExistence type="predicted"/>
<sequence length="102" mass="12030">MKKYILINKLKILLNEVEKCQNLQKDKILIEVLENYKQRILKMIEQVQSGQILYNKNLPPILIGILRPISEYDSLSQNIALYEAASEVESYFGKYFTYKNNE</sequence>
<dbReference type="AlphaFoldDB" id="A0AB36JNL1"/>
<dbReference type="RefSeq" id="WP_076996875.1">
    <property type="nucleotide sequence ID" value="NZ_MSPR01000034.1"/>
</dbReference>
<dbReference type="EMBL" id="MSPR01000034">
    <property type="protein sequence ID" value="ONK25544.1"/>
    <property type="molecule type" value="Genomic_DNA"/>
</dbReference>
<evidence type="ECO:0000313" key="4">
    <source>
        <dbReference type="Proteomes" id="UP000188946"/>
    </source>
</evidence>